<proteinExistence type="predicted"/>
<sequence>MDKIKATIREQNFMFIICAIVILYSIYSSSKHENYLSSEYGYTVGKTIKYNFADGQKNCIKYKYYVNNVKFVNCVVIDPKISCPINKFYRVKYSKIKPEISELYFTKRVIDTGEVFKAGLNFEKEESK</sequence>
<evidence type="ECO:0000313" key="2">
    <source>
        <dbReference type="EMBL" id="TDP57380.1"/>
    </source>
</evidence>
<comment type="caution">
    <text evidence="2">The sequence shown here is derived from an EMBL/GenBank/DDBJ whole genome shotgun (WGS) entry which is preliminary data.</text>
</comment>
<keyword evidence="3" id="KW-1185">Reference proteome</keyword>
<accession>A0A4R6Q5X2</accession>
<dbReference type="RefSeq" id="WP_133534080.1">
    <property type="nucleotide sequence ID" value="NZ_SNXR01000019.1"/>
</dbReference>
<evidence type="ECO:0000256" key="1">
    <source>
        <dbReference type="SAM" id="Phobius"/>
    </source>
</evidence>
<dbReference type="OrthoDB" id="1367396at2"/>
<name>A0A4R6Q5X2_9FLAO</name>
<dbReference type="AlphaFoldDB" id="A0A4R6Q5X2"/>
<protein>
    <submittedName>
        <fullName evidence="2">Uncharacterized protein</fullName>
    </submittedName>
</protein>
<keyword evidence="1" id="KW-0812">Transmembrane</keyword>
<organism evidence="2 3">
    <name type="scientific">Flavobacterium dankookense</name>
    <dbReference type="NCBI Taxonomy" id="706186"/>
    <lineage>
        <taxon>Bacteria</taxon>
        <taxon>Pseudomonadati</taxon>
        <taxon>Bacteroidota</taxon>
        <taxon>Flavobacteriia</taxon>
        <taxon>Flavobacteriales</taxon>
        <taxon>Flavobacteriaceae</taxon>
        <taxon>Flavobacterium</taxon>
    </lineage>
</organism>
<keyword evidence="1" id="KW-0472">Membrane</keyword>
<reference evidence="2 3" key="1">
    <citation type="submission" date="2019-03" db="EMBL/GenBank/DDBJ databases">
        <title>Genomic Encyclopedia of Archaeal and Bacterial Type Strains, Phase II (KMG-II): from individual species to whole genera.</title>
        <authorList>
            <person name="Goeker M."/>
        </authorList>
    </citation>
    <scope>NUCLEOTIDE SEQUENCE [LARGE SCALE GENOMIC DNA]</scope>
    <source>
        <strain evidence="2 3">DSM 25687</strain>
    </source>
</reference>
<dbReference type="EMBL" id="SNXR01000019">
    <property type="protein sequence ID" value="TDP57380.1"/>
    <property type="molecule type" value="Genomic_DNA"/>
</dbReference>
<dbReference type="Proteomes" id="UP000295260">
    <property type="component" value="Unassembled WGS sequence"/>
</dbReference>
<evidence type="ECO:0000313" key="3">
    <source>
        <dbReference type="Proteomes" id="UP000295260"/>
    </source>
</evidence>
<feature type="transmembrane region" description="Helical" evidence="1">
    <location>
        <begin position="12"/>
        <end position="30"/>
    </location>
</feature>
<keyword evidence="1" id="KW-1133">Transmembrane helix</keyword>
<gene>
    <name evidence="2" type="ORF">BC748_2900</name>
</gene>